<name>A0A327X1Y3_LARAB</name>
<reference evidence="2 3" key="1">
    <citation type="submission" date="2018-06" db="EMBL/GenBank/DDBJ databases">
        <title>Genomic Encyclopedia of Archaeal and Bacterial Type Strains, Phase II (KMG-II): from individual species to whole genera.</title>
        <authorList>
            <person name="Goeker M."/>
        </authorList>
    </citation>
    <scope>NUCLEOTIDE SEQUENCE [LARGE SCALE GENOMIC DNA]</scope>
    <source>
        <strain evidence="2 3">DSM 21851</strain>
    </source>
</reference>
<proteinExistence type="predicted"/>
<comment type="caution">
    <text evidence="2">The sequence shown here is derived from an EMBL/GenBank/DDBJ whole genome shotgun (WGS) entry which is preliminary data.</text>
</comment>
<dbReference type="Proteomes" id="UP000248790">
    <property type="component" value="Unassembled WGS sequence"/>
</dbReference>
<evidence type="ECO:0000313" key="2">
    <source>
        <dbReference type="EMBL" id="RAK00551.1"/>
    </source>
</evidence>
<evidence type="ECO:0008006" key="4">
    <source>
        <dbReference type="Google" id="ProtNLM"/>
    </source>
</evidence>
<evidence type="ECO:0000313" key="3">
    <source>
        <dbReference type="Proteomes" id="UP000248790"/>
    </source>
</evidence>
<keyword evidence="1" id="KW-0812">Transmembrane</keyword>
<sequence length="367" mass="41696">MQQSPSELSDLVRAPCKTCGAQLKFSAEKQKLSCDYCGNTEDIPFTRTNLHENPLAFRVEDRQLPNAPTEEKRLFTCQNCGAKTTVNYDAPTITCAFCGSKNVNPDAQKTRLIEPAGVLPFRISKEQALQRFKGWVGNSWLAPSDLSAGAMLDNLHGIYIPFWTFDAQAYSEYAGEAGFYYYVPVQVRDANGKIVTQQQQRVRWEYRSGSHQAFYDDMLEMASRKLSQQESQVQEASRFGLEEVVDYDPRILLGWEAEVYSIDLEESARKAEETIRNREVDACAAQLGGDTQRNLNVGTTLTNQTFKHILLPLWICMYHYNGKQYRFLVNGQTGQIAGERPTSAWKIALLVVAFLLLVLFFYWLGKR</sequence>
<keyword evidence="1" id="KW-0472">Membrane</keyword>
<protein>
    <recommendedName>
        <fullName evidence="4">Replication restart DNA helicase PriA</fullName>
    </recommendedName>
</protein>
<keyword evidence="1" id="KW-1133">Transmembrane helix</keyword>
<accession>A0A327X1Y3</accession>
<dbReference type="AlphaFoldDB" id="A0A327X1Y3"/>
<dbReference type="OrthoDB" id="3182597at2"/>
<gene>
    <name evidence="2" type="ORF">LX87_02259</name>
</gene>
<organism evidence="2 3">
    <name type="scientific">Larkinella arboricola</name>
    <dbReference type="NCBI Taxonomy" id="643671"/>
    <lineage>
        <taxon>Bacteria</taxon>
        <taxon>Pseudomonadati</taxon>
        <taxon>Bacteroidota</taxon>
        <taxon>Cytophagia</taxon>
        <taxon>Cytophagales</taxon>
        <taxon>Spirosomataceae</taxon>
        <taxon>Larkinella</taxon>
    </lineage>
</organism>
<feature type="transmembrane region" description="Helical" evidence="1">
    <location>
        <begin position="344"/>
        <end position="364"/>
    </location>
</feature>
<keyword evidence="3" id="KW-1185">Reference proteome</keyword>
<dbReference type="EMBL" id="QLMC01000002">
    <property type="protein sequence ID" value="RAK00551.1"/>
    <property type="molecule type" value="Genomic_DNA"/>
</dbReference>
<evidence type="ECO:0000256" key="1">
    <source>
        <dbReference type="SAM" id="Phobius"/>
    </source>
</evidence>
<dbReference type="RefSeq" id="WP_111628283.1">
    <property type="nucleotide sequence ID" value="NZ_QLMC01000002.1"/>
</dbReference>